<dbReference type="EMBL" id="JATAAI010000017">
    <property type="protein sequence ID" value="KAK1739582.1"/>
    <property type="molecule type" value="Genomic_DNA"/>
</dbReference>
<gene>
    <name evidence="1" type="ORF">QTG54_009341</name>
</gene>
<organism evidence="1 2">
    <name type="scientific">Skeletonema marinoi</name>
    <dbReference type="NCBI Taxonomy" id="267567"/>
    <lineage>
        <taxon>Eukaryota</taxon>
        <taxon>Sar</taxon>
        <taxon>Stramenopiles</taxon>
        <taxon>Ochrophyta</taxon>
        <taxon>Bacillariophyta</taxon>
        <taxon>Coscinodiscophyceae</taxon>
        <taxon>Thalassiosirophycidae</taxon>
        <taxon>Thalassiosirales</taxon>
        <taxon>Skeletonemataceae</taxon>
        <taxon>Skeletonema</taxon>
        <taxon>Skeletonema marinoi-dohrnii complex</taxon>
    </lineage>
</organism>
<keyword evidence="2" id="KW-1185">Reference proteome</keyword>
<name>A0AAD8Y5U3_9STRA</name>
<sequence>MDNLGKISLLALCSTIKQMVTLLTWPPTIPLFCQARTHWNESLIGQGCVSNQILTTGGALVRHENVSYSELLLDRTLQKL</sequence>
<proteinExistence type="predicted"/>
<protein>
    <submittedName>
        <fullName evidence="1">Uncharacterized protein</fullName>
    </submittedName>
</protein>
<accession>A0AAD8Y5U3</accession>
<evidence type="ECO:0000313" key="1">
    <source>
        <dbReference type="EMBL" id="KAK1739582.1"/>
    </source>
</evidence>
<reference evidence="1" key="1">
    <citation type="submission" date="2023-06" db="EMBL/GenBank/DDBJ databases">
        <title>Survivors Of The Sea: Transcriptome response of Skeletonema marinoi to long-term dormancy.</title>
        <authorList>
            <person name="Pinder M.I.M."/>
            <person name="Kourtchenko O."/>
            <person name="Robertson E.K."/>
            <person name="Larsson T."/>
            <person name="Maumus F."/>
            <person name="Osuna-Cruz C.M."/>
            <person name="Vancaester E."/>
            <person name="Stenow R."/>
            <person name="Vandepoele K."/>
            <person name="Ploug H."/>
            <person name="Bruchert V."/>
            <person name="Godhe A."/>
            <person name="Topel M."/>
        </authorList>
    </citation>
    <scope>NUCLEOTIDE SEQUENCE</scope>
    <source>
        <strain evidence="1">R05AC</strain>
    </source>
</reference>
<dbReference type="Proteomes" id="UP001224775">
    <property type="component" value="Unassembled WGS sequence"/>
</dbReference>
<evidence type="ECO:0000313" key="2">
    <source>
        <dbReference type="Proteomes" id="UP001224775"/>
    </source>
</evidence>
<dbReference type="AlphaFoldDB" id="A0AAD8Y5U3"/>
<comment type="caution">
    <text evidence="1">The sequence shown here is derived from an EMBL/GenBank/DDBJ whole genome shotgun (WGS) entry which is preliminary data.</text>
</comment>